<feature type="region of interest" description="Disordered" evidence="1">
    <location>
        <begin position="319"/>
        <end position="345"/>
    </location>
</feature>
<dbReference type="Gene3D" id="3.40.630.30">
    <property type="match status" value="1"/>
</dbReference>
<evidence type="ECO:0000256" key="1">
    <source>
        <dbReference type="SAM" id="MobiDB-lite"/>
    </source>
</evidence>
<keyword evidence="4" id="KW-1185">Reference proteome</keyword>
<proteinExistence type="predicted"/>
<dbReference type="RefSeq" id="WP_331214996.1">
    <property type="nucleotide sequence ID" value="NZ_JAZGQK010000012.1"/>
</dbReference>
<evidence type="ECO:0000313" key="4">
    <source>
        <dbReference type="Proteomes" id="UP001332243"/>
    </source>
</evidence>
<reference evidence="3 4" key="1">
    <citation type="submission" date="2024-01" db="EMBL/GenBank/DDBJ databases">
        <title>Genome insights into Plantactinospora sonchi sp. nov.</title>
        <authorList>
            <person name="Wang L."/>
        </authorList>
    </citation>
    <scope>NUCLEOTIDE SEQUENCE [LARGE SCALE GENOMIC DNA]</scope>
    <source>
        <strain evidence="3 4">NEAU-QY2</strain>
    </source>
</reference>
<evidence type="ECO:0000259" key="2">
    <source>
        <dbReference type="PROSITE" id="PS51186"/>
    </source>
</evidence>
<comment type="caution">
    <text evidence="3">The sequence shown here is derived from an EMBL/GenBank/DDBJ whole genome shotgun (WGS) entry which is preliminary data.</text>
</comment>
<organism evidence="3 4">
    <name type="scientific">Plantactinospora sonchi</name>
    <dbReference type="NCBI Taxonomy" id="1544735"/>
    <lineage>
        <taxon>Bacteria</taxon>
        <taxon>Bacillati</taxon>
        <taxon>Actinomycetota</taxon>
        <taxon>Actinomycetes</taxon>
        <taxon>Micromonosporales</taxon>
        <taxon>Micromonosporaceae</taxon>
        <taxon>Plantactinospora</taxon>
    </lineage>
</organism>
<accession>A0ABU7RTV6</accession>
<feature type="domain" description="N-acetyltransferase" evidence="2">
    <location>
        <begin position="169"/>
        <end position="318"/>
    </location>
</feature>
<feature type="compositionally biased region" description="Low complexity" evidence="1">
    <location>
        <begin position="319"/>
        <end position="330"/>
    </location>
</feature>
<dbReference type="Proteomes" id="UP001332243">
    <property type="component" value="Unassembled WGS sequence"/>
</dbReference>
<dbReference type="SUPFAM" id="SSF55729">
    <property type="entry name" value="Acyl-CoA N-acyltransferases (Nat)"/>
    <property type="match status" value="2"/>
</dbReference>
<sequence length="345" mass="37300">MRLPSGWSARRPVLDDVPAILAVVHASDIAALGHPDFSADDVREALTAPGLDPTRDSWLAVAPDGEVVAWSYLEDSTGGPRESVTVYVHPVRGVAAERPLLAGQLARSAQRAAEFGYDRMTVRAMAIPTELRWIGTLRDAGFGFVKRYARMRRPLAGLTAVPPPPPAGVTIRPVDASDEAELRIFHRILDTAFRDTGDHQPTSYQQWRSQVAALPSVSWDEWLLATVDGEPAGALRSADQNLDQNEGWVKQLAVLRPHRRRGVGAALLGHAFARYAGKGREYAGLGVDLSNPNQPVRLYRSVGLTTRYEVDTFERTVEAGPGDAGALPAPVSGVDQVVGEGEPVQ</sequence>
<protein>
    <submittedName>
        <fullName evidence="3">GNAT family N-acetyltransferase</fullName>
    </submittedName>
</protein>
<dbReference type="CDD" id="cd04301">
    <property type="entry name" value="NAT_SF"/>
    <property type="match status" value="1"/>
</dbReference>
<dbReference type="InterPro" id="IPR000182">
    <property type="entry name" value="GNAT_dom"/>
</dbReference>
<dbReference type="InterPro" id="IPR016181">
    <property type="entry name" value="Acyl_CoA_acyltransferase"/>
</dbReference>
<name>A0ABU7RTV6_9ACTN</name>
<dbReference type="PROSITE" id="PS51186">
    <property type="entry name" value="GNAT"/>
    <property type="match status" value="1"/>
</dbReference>
<dbReference type="Pfam" id="PF00583">
    <property type="entry name" value="Acetyltransf_1"/>
    <property type="match status" value="1"/>
</dbReference>
<gene>
    <name evidence="3" type="ORF">V1633_15430</name>
</gene>
<evidence type="ECO:0000313" key="3">
    <source>
        <dbReference type="EMBL" id="MEE6259880.1"/>
    </source>
</evidence>
<dbReference type="EMBL" id="JAZGQK010000012">
    <property type="protein sequence ID" value="MEE6259880.1"/>
    <property type="molecule type" value="Genomic_DNA"/>
</dbReference>